<sequence length="46" mass="5279">MLRALPGRSALQPLLACAAYDVARWPFYRRYEHYLLGRVINATLAT</sequence>
<dbReference type="RefSeq" id="WP_344490081.1">
    <property type="nucleotide sequence ID" value="NZ_BAAAQX010000035.1"/>
</dbReference>
<proteinExistence type="predicted"/>
<protein>
    <submittedName>
        <fullName evidence="1">Uncharacterized protein</fullName>
    </submittedName>
</protein>
<dbReference type="EMBL" id="BAAAQX010000035">
    <property type="protein sequence ID" value="GAA2213792.1"/>
    <property type="molecule type" value="Genomic_DNA"/>
</dbReference>
<gene>
    <name evidence="1" type="ORF">GCM10009850_092550</name>
</gene>
<accession>A0ABP5PS79</accession>
<organism evidence="1 2">
    <name type="scientific">Nonomuraea monospora</name>
    <dbReference type="NCBI Taxonomy" id="568818"/>
    <lineage>
        <taxon>Bacteria</taxon>
        <taxon>Bacillati</taxon>
        <taxon>Actinomycetota</taxon>
        <taxon>Actinomycetes</taxon>
        <taxon>Streptosporangiales</taxon>
        <taxon>Streptosporangiaceae</taxon>
        <taxon>Nonomuraea</taxon>
    </lineage>
</organism>
<keyword evidence="2" id="KW-1185">Reference proteome</keyword>
<reference evidence="2" key="1">
    <citation type="journal article" date="2019" name="Int. J. Syst. Evol. Microbiol.">
        <title>The Global Catalogue of Microorganisms (GCM) 10K type strain sequencing project: providing services to taxonomists for standard genome sequencing and annotation.</title>
        <authorList>
            <consortium name="The Broad Institute Genomics Platform"/>
            <consortium name="The Broad Institute Genome Sequencing Center for Infectious Disease"/>
            <person name="Wu L."/>
            <person name="Ma J."/>
        </authorList>
    </citation>
    <scope>NUCLEOTIDE SEQUENCE [LARGE SCALE GENOMIC DNA]</scope>
    <source>
        <strain evidence="2">JCM 16114</strain>
    </source>
</reference>
<evidence type="ECO:0000313" key="2">
    <source>
        <dbReference type="Proteomes" id="UP001499843"/>
    </source>
</evidence>
<dbReference type="Proteomes" id="UP001499843">
    <property type="component" value="Unassembled WGS sequence"/>
</dbReference>
<name>A0ABP5PS79_9ACTN</name>
<evidence type="ECO:0000313" key="1">
    <source>
        <dbReference type="EMBL" id="GAA2213792.1"/>
    </source>
</evidence>
<comment type="caution">
    <text evidence="1">The sequence shown here is derived from an EMBL/GenBank/DDBJ whole genome shotgun (WGS) entry which is preliminary data.</text>
</comment>